<dbReference type="AlphaFoldDB" id="A0A0C3NS89"/>
<keyword evidence="3" id="KW-1185">Reference proteome</keyword>
<name>A0A0C3NS89_PHLG1</name>
<dbReference type="Proteomes" id="UP000053257">
    <property type="component" value="Unassembled WGS sequence"/>
</dbReference>
<dbReference type="HOGENOM" id="CLU_2360457_0_0_1"/>
<feature type="region of interest" description="Disordered" evidence="1">
    <location>
        <begin position="44"/>
        <end position="69"/>
    </location>
</feature>
<evidence type="ECO:0000313" key="2">
    <source>
        <dbReference type="EMBL" id="KIP08089.1"/>
    </source>
</evidence>
<accession>A0A0C3NS89</accession>
<sequence>MPTVPPRRCLRGVRAPGLSTLATSPTHGLRGGLTATVVPSGHHLGHGRSCRSHVAGDARSSPPNTQIRTKSNDMSITVRCACSASLLTITCCNSPS</sequence>
<evidence type="ECO:0000256" key="1">
    <source>
        <dbReference type="SAM" id="MobiDB-lite"/>
    </source>
</evidence>
<protein>
    <submittedName>
        <fullName evidence="2">Uncharacterized protein</fullName>
    </submittedName>
</protein>
<organism evidence="2 3">
    <name type="scientific">Phlebiopsis gigantea (strain 11061_1 CR5-6)</name>
    <name type="common">White-rot fungus</name>
    <name type="synonym">Peniophora gigantea</name>
    <dbReference type="NCBI Taxonomy" id="745531"/>
    <lineage>
        <taxon>Eukaryota</taxon>
        <taxon>Fungi</taxon>
        <taxon>Dikarya</taxon>
        <taxon>Basidiomycota</taxon>
        <taxon>Agaricomycotina</taxon>
        <taxon>Agaricomycetes</taxon>
        <taxon>Polyporales</taxon>
        <taxon>Phanerochaetaceae</taxon>
        <taxon>Phlebiopsis</taxon>
    </lineage>
</organism>
<evidence type="ECO:0000313" key="3">
    <source>
        <dbReference type="Proteomes" id="UP000053257"/>
    </source>
</evidence>
<gene>
    <name evidence="2" type="ORF">PHLGIDRAFT_391621</name>
</gene>
<dbReference type="EMBL" id="KN840485">
    <property type="protein sequence ID" value="KIP08089.1"/>
    <property type="molecule type" value="Genomic_DNA"/>
</dbReference>
<proteinExistence type="predicted"/>
<reference evidence="2 3" key="1">
    <citation type="journal article" date="2014" name="PLoS Genet.">
        <title>Analysis of the Phlebiopsis gigantea genome, transcriptome and secretome provides insight into its pioneer colonization strategies of wood.</title>
        <authorList>
            <person name="Hori C."/>
            <person name="Ishida T."/>
            <person name="Igarashi K."/>
            <person name="Samejima M."/>
            <person name="Suzuki H."/>
            <person name="Master E."/>
            <person name="Ferreira P."/>
            <person name="Ruiz-Duenas F.J."/>
            <person name="Held B."/>
            <person name="Canessa P."/>
            <person name="Larrondo L.F."/>
            <person name="Schmoll M."/>
            <person name="Druzhinina I.S."/>
            <person name="Kubicek C.P."/>
            <person name="Gaskell J.A."/>
            <person name="Kersten P."/>
            <person name="St John F."/>
            <person name="Glasner J."/>
            <person name="Sabat G."/>
            <person name="Splinter BonDurant S."/>
            <person name="Syed K."/>
            <person name="Yadav J."/>
            <person name="Mgbeahuruike A.C."/>
            <person name="Kovalchuk A."/>
            <person name="Asiegbu F.O."/>
            <person name="Lackner G."/>
            <person name="Hoffmeister D."/>
            <person name="Rencoret J."/>
            <person name="Gutierrez A."/>
            <person name="Sun H."/>
            <person name="Lindquist E."/>
            <person name="Barry K."/>
            <person name="Riley R."/>
            <person name="Grigoriev I.V."/>
            <person name="Henrissat B."/>
            <person name="Kues U."/>
            <person name="Berka R.M."/>
            <person name="Martinez A.T."/>
            <person name="Covert S.F."/>
            <person name="Blanchette R.A."/>
            <person name="Cullen D."/>
        </authorList>
    </citation>
    <scope>NUCLEOTIDE SEQUENCE [LARGE SCALE GENOMIC DNA]</scope>
    <source>
        <strain evidence="2 3">11061_1 CR5-6</strain>
    </source>
</reference>